<dbReference type="PANTHER" id="PTHR43031:SF17">
    <property type="entry name" value="SULFURTRANSFERASE YTWF-RELATED"/>
    <property type="match status" value="1"/>
</dbReference>
<dbReference type="InterPro" id="IPR050229">
    <property type="entry name" value="GlpE_sulfurtransferase"/>
</dbReference>
<evidence type="ECO:0000313" key="3">
    <source>
        <dbReference type="Proteomes" id="UP001432000"/>
    </source>
</evidence>
<dbReference type="Pfam" id="PF00581">
    <property type="entry name" value="Rhodanese"/>
    <property type="match status" value="1"/>
</dbReference>
<reference evidence="2 3" key="1">
    <citation type="submission" date="2024-03" db="EMBL/GenBank/DDBJ databases">
        <title>Natural products discovery in diverse microorganisms through a two-stage MS feature dereplication strategy.</title>
        <authorList>
            <person name="Zhang R."/>
        </authorList>
    </citation>
    <scope>NUCLEOTIDE SEQUENCE [LARGE SCALE GENOMIC DNA]</scope>
    <source>
        <strain evidence="2 3">18930</strain>
    </source>
</reference>
<dbReference type="Proteomes" id="UP001432000">
    <property type="component" value="Chromosome"/>
</dbReference>
<proteinExistence type="predicted"/>
<accession>A0ABZ2PFT5</accession>
<sequence length="114" mass="12243">MSASDLSSVPAAELPAELSESVILLDVREDEEWQHGHAAGAVHIPMAEIPSRIGEVEPDAELFVVCRSGARSLRVVEYLARIGYEATNVDGGMVAWDAAGRPIVRDDGAEARIF</sequence>
<keyword evidence="3" id="KW-1185">Reference proteome</keyword>
<evidence type="ECO:0000313" key="2">
    <source>
        <dbReference type="EMBL" id="WXG67789.1"/>
    </source>
</evidence>
<dbReference type="SUPFAM" id="SSF52821">
    <property type="entry name" value="Rhodanese/Cell cycle control phosphatase"/>
    <property type="match status" value="1"/>
</dbReference>
<dbReference type="CDD" id="cd00158">
    <property type="entry name" value="RHOD"/>
    <property type="match status" value="1"/>
</dbReference>
<dbReference type="SMART" id="SM00450">
    <property type="entry name" value="RHOD"/>
    <property type="match status" value="1"/>
</dbReference>
<dbReference type="InterPro" id="IPR036873">
    <property type="entry name" value="Rhodanese-like_dom_sf"/>
</dbReference>
<dbReference type="PROSITE" id="PS50206">
    <property type="entry name" value="RHODANESE_3"/>
    <property type="match status" value="1"/>
</dbReference>
<dbReference type="InterPro" id="IPR001763">
    <property type="entry name" value="Rhodanese-like_dom"/>
</dbReference>
<evidence type="ECO:0000259" key="1">
    <source>
        <dbReference type="PROSITE" id="PS50206"/>
    </source>
</evidence>
<feature type="domain" description="Rhodanese" evidence="1">
    <location>
        <begin position="18"/>
        <end position="105"/>
    </location>
</feature>
<dbReference type="EMBL" id="CP147846">
    <property type="protein sequence ID" value="WXG67789.1"/>
    <property type="molecule type" value="Genomic_DNA"/>
</dbReference>
<dbReference type="Gene3D" id="3.40.250.10">
    <property type="entry name" value="Rhodanese-like domain"/>
    <property type="match status" value="1"/>
</dbReference>
<protein>
    <submittedName>
        <fullName evidence="2">Rhodanese-like domain-containing protein</fullName>
    </submittedName>
</protein>
<organism evidence="2 3">
    <name type="scientific">Rhodococcus sovatensis</name>
    <dbReference type="NCBI Taxonomy" id="1805840"/>
    <lineage>
        <taxon>Bacteria</taxon>
        <taxon>Bacillati</taxon>
        <taxon>Actinomycetota</taxon>
        <taxon>Actinomycetes</taxon>
        <taxon>Mycobacteriales</taxon>
        <taxon>Nocardiaceae</taxon>
        <taxon>Rhodococcus</taxon>
    </lineage>
</organism>
<name>A0ABZ2PFT5_9NOCA</name>
<dbReference type="PANTHER" id="PTHR43031">
    <property type="entry name" value="FAD-DEPENDENT OXIDOREDUCTASE"/>
    <property type="match status" value="1"/>
</dbReference>
<gene>
    <name evidence="2" type="ORF">WDS16_21590</name>
</gene>